<dbReference type="AlphaFoldDB" id="A0A127QFW9"/>
<dbReference type="GO" id="GO:0005737">
    <property type="term" value="C:cytoplasm"/>
    <property type="evidence" value="ECO:0007669"/>
    <property type="project" value="TreeGrafter"/>
</dbReference>
<dbReference type="RefSeq" id="WP_061537033.1">
    <property type="nucleotide sequence ID" value="NZ_CP013235.1"/>
</dbReference>
<dbReference type="SUPFAM" id="SSF51197">
    <property type="entry name" value="Clavaminate synthase-like"/>
    <property type="match status" value="1"/>
</dbReference>
<keyword evidence="4" id="KW-0223">Dioxygenase</keyword>
<evidence type="ECO:0000256" key="1">
    <source>
        <dbReference type="ARBA" id="ARBA00007879"/>
    </source>
</evidence>
<proteinExistence type="inferred from homology"/>
<evidence type="ECO:0000256" key="9">
    <source>
        <dbReference type="ARBA" id="ARBA00055649"/>
    </source>
</evidence>
<evidence type="ECO:0000256" key="5">
    <source>
        <dbReference type="ARBA" id="ARBA00023002"/>
    </source>
</evidence>
<dbReference type="Pfam" id="PF13532">
    <property type="entry name" value="2OG-FeII_Oxy_2"/>
    <property type="match status" value="1"/>
</dbReference>
<feature type="binding site" evidence="14">
    <location>
        <begin position="124"/>
        <end position="126"/>
    </location>
    <ligand>
        <name>2-oxoglutarate</name>
        <dbReference type="ChEBI" id="CHEBI:16810"/>
    </ligand>
</feature>
<dbReference type="PROSITE" id="PS51471">
    <property type="entry name" value="FE2OG_OXY"/>
    <property type="match status" value="1"/>
</dbReference>
<dbReference type="NCBIfam" id="NF011930">
    <property type="entry name" value="PRK15401.1"/>
    <property type="match status" value="1"/>
</dbReference>
<evidence type="ECO:0000256" key="8">
    <source>
        <dbReference type="ARBA" id="ARBA00050106"/>
    </source>
</evidence>
<feature type="binding site" evidence="14">
    <location>
        <position position="139"/>
    </location>
    <ligand>
        <name>substrate</name>
    </ligand>
</feature>
<evidence type="ECO:0000256" key="6">
    <source>
        <dbReference type="ARBA" id="ARBA00023004"/>
    </source>
</evidence>
<reference evidence="17 18" key="1">
    <citation type="submission" date="2015-11" db="EMBL/GenBank/DDBJ databases">
        <title>Exploring the genomic traits of fungus-feeding bacterial genus Collimonas.</title>
        <authorList>
            <person name="Song C."/>
            <person name="Schmidt R."/>
            <person name="de Jager V."/>
            <person name="Krzyzanowska D."/>
            <person name="Jongedijk E."/>
            <person name="Cankar K."/>
            <person name="Beekwilder J."/>
            <person name="van Veen A."/>
            <person name="de Boer W."/>
            <person name="van Veen J.A."/>
            <person name="Garbeva P."/>
        </authorList>
    </citation>
    <scope>NUCLEOTIDE SEQUENCE [LARGE SCALE GENOMIC DNA]</scope>
    <source>
        <strain evidence="17 18">Ter282</strain>
    </source>
</reference>
<dbReference type="InterPro" id="IPR004574">
    <property type="entry name" value="Alkb"/>
</dbReference>
<dbReference type="GO" id="GO:0008198">
    <property type="term" value="F:ferrous iron binding"/>
    <property type="evidence" value="ECO:0007669"/>
    <property type="project" value="TreeGrafter"/>
</dbReference>
<dbReference type="PANTHER" id="PTHR16557">
    <property type="entry name" value="ALKYLATED DNA REPAIR PROTEIN ALKB-RELATED"/>
    <property type="match status" value="1"/>
</dbReference>
<comment type="catalytic activity">
    <reaction evidence="8">
        <text>a methylated nucleobase within DNA + 2-oxoglutarate + O2 = a nucleobase within DNA + formaldehyde + succinate + CO2</text>
        <dbReference type="Rhea" id="RHEA:30299"/>
        <dbReference type="Rhea" id="RHEA-COMP:12192"/>
        <dbReference type="Rhea" id="RHEA-COMP:12193"/>
        <dbReference type="ChEBI" id="CHEBI:15379"/>
        <dbReference type="ChEBI" id="CHEBI:16526"/>
        <dbReference type="ChEBI" id="CHEBI:16810"/>
        <dbReference type="ChEBI" id="CHEBI:16842"/>
        <dbReference type="ChEBI" id="CHEBI:30031"/>
        <dbReference type="ChEBI" id="CHEBI:32875"/>
        <dbReference type="ChEBI" id="CHEBI:64428"/>
        <dbReference type="EC" id="1.14.11.33"/>
    </reaction>
</comment>
<dbReference type="InterPro" id="IPR037151">
    <property type="entry name" value="AlkB-like_sf"/>
</dbReference>
<keyword evidence="7" id="KW-0234">DNA repair</keyword>
<dbReference type="GO" id="GO:0035516">
    <property type="term" value="F:broad specificity oxidative DNA demethylase activity"/>
    <property type="evidence" value="ECO:0007669"/>
    <property type="project" value="UniProtKB-EC"/>
</dbReference>
<gene>
    <name evidence="17" type="ORF">CAter282_1165</name>
</gene>
<evidence type="ECO:0000256" key="7">
    <source>
        <dbReference type="ARBA" id="ARBA00023204"/>
    </source>
</evidence>
<dbReference type="EMBL" id="CP013235">
    <property type="protein sequence ID" value="AMP08957.1"/>
    <property type="molecule type" value="Genomic_DNA"/>
</dbReference>
<dbReference type="GO" id="GO:0035513">
    <property type="term" value="P:oxidative RNA demethylation"/>
    <property type="evidence" value="ECO:0007669"/>
    <property type="project" value="TreeGrafter"/>
</dbReference>
<evidence type="ECO:0000313" key="17">
    <source>
        <dbReference type="EMBL" id="AMP08957.1"/>
    </source>
</evidence>
<dbReference type="InterPro" id="IPR005123">
    <property type="entry name" value="Oxoglu/Fe-dep_dioxygenase_dom"/>
</dbReference>
<feature type="binding site" evidence="14">
    <location>
        <begin position="80"/>
        <end position="82"/>
    </location>
    <ligand>
        <name>substrate</name>
    </ligand>
</feature>
<protein>
    <recommendedName>
        <fullName evidence="11">Alpha-ketoglutarate-dependent dioxygenase AlkB</fullName>
        <ecNumber evidence="10">1.14.11.33</ecNumber>
    </recommendedName>
    <alternativeName>
        <fullName evidence="12">Alkylated DNA repair protein AlkB</fullName>
    </alternativeName>
    <alternativeName>
        <fullName evidence="13">DNA oxidative demethylase AlkB</fullName>
    </alternativeName>
</protein>
<keyword evidence="6 15" id="KW-0408">Iron</keyword>
<dbReference type="GO" id="GO:0006281">
    <property type="term" value="P:DNA repair"/>
    <property type="evidence" value="ECO:0007669"/>
    <property type="project" value="UniProtKB-KW"/>
</dbReference>
<dbReference type="PANTHER" id="PTHR16557:SF2">
    <property type="entry name" value="NUCLEIC ACID DIOXYGENASE ALKBH1"/>
    <property type="match status" value="1"/>
</dbReference>
<dbReference type="InterPro" id="IPR027450">
    <property type="entry name" value="AlkB-like"/>
</dbReference>
<feature type="binding site" evidence="15">
    <location>
        <position position="137"/>
    </location>
    <ligand>
        <name>Fe cation</name>
        <dbReference type="ChEBI" id="CHEBI:24875"/>
        <note>catalytic</note>
    </ligand>
</feature>
<dbReference type="FunFam" id="2.60.120.590:FF:000005">
    <property type="entry name" value="Alpha-ketoglutarate-dependent dioxygenase AlkB"/>
    <property type="match status" value="1"/>
</dbReference>
<feature type="binding site" evidence="14">
    <location>
        <position position="73"/>
    </location>
    <ligand>
        <name>substrate</name>
    </ligand>
</feature>
<keyword evidence="3" id="KW-0227">DNA damage</keyword>
<dbReference type="Gene3D" id="2.60.120.590">
    <property type="entry name" value="Alpha-ketoglutarate-dependent dioxygenase AlkB-like"/>
    <property type="match status" value="1"/>
</dbReference>
<evidence type="ECO:0000256" key="14">
    <source>
        <dbReference type="PIRSR" id="PIRSR604574-1"/>
    </source>
</evidence>
<evidence type="ECO:0000256" key="2">
    <source>
        <dbReference type="ARBA" id="ARBA00022723"/>
    </source>
</evidence>
<evidence type="ECO:0000256" key="11">
    <source>
        <dbReference type="ARBA" id="ARBA00072243"/>
    </source>
</evidence>
<organism evidence="17 18">
    <name type="scientific">Collimonas arenae</name>
    <dbReference type="NCBI Taxonomy" id="279058"/>
    <lineage>
        <taxon>Bacteria</taxon>
        <taxon>Pseudomonadati</taxon>
        <taxon>Pseudomonadota</taxon>
        <taxon>Betaproteobacteria</taxon>
        <taxon>Burkholderiales</taxon>
        <taxon>Oxalobacteraceae</taxon>
        <taxon>Collimonas</taxon>
    </lineage>
</organism>
<evidence type="ECO:0000256" key="10">
    <source>
        <dbReference type="ARBA" id="ARBA00066725"/>
    </source>
</evidence>
<comment type="similarity">
    <text evidence="1">Belongs to the alkB family.</text>
</comment>
<keyword evidence="2 15" id="KW-0479">Metal-binding</keyword>
<keyword evidence="18" id="KW-1185">Reference proteome</keyword>
<dbReference type="EC" id="1.14.11.33" evidence="10"/>
<evidence type="ECO:0000256" key="3">
    <source>
        <dbReference type="ARBA" id="ARBA00022763"/>
    </source>
</evidence>
<feature type="binding site" evidence="15">
    <location>
        <position position="191"/>
    </location>
    <ligand>
        <name>Fe cation</name>
        <dbReference type="ChEBI" id="CHEBI:24875"/>
        <note>catalytic</note>
    </ligand>
</feature>
<evidence type="ECO:0000259" key="16">
    <source>
        <dbReference type="PROSITE" id="PS51471"/>
    </source>
</evidence>
<evidence type="ECO:0000256" key="4">
    <source>
        <dbReference type="ARBA" id="ARBA00022964"/>
    </source>
</evidence>
<dbReference type="GO" id="GO:0035515">
    <property type="term" value="F:oxidative RNA demethylase activity"/>
    <property type="evidence" value="ECO:0007669"/>
    <property type="project" value="TreeGrafter"/>
</dbReference>
<comment type="cofactor">
    <cofactor evidence="15">
        <name>Fe(2+)</name>
        <dbReference type="ChEBI" id="CHEBI:29033"/>
    </cofactor>
    <text evidence="15">Binds 1 Fe(2+) ion per subunit.</text>
</comment>
<feature type="binding site" evidence="14">
    <location>
        <position position="165"/>
    </location>
    <ligand>
        <name>substrate</name>
    </ligand>
</feature>
<feature type="binding site" evidence="15">
    <location>
        <position position="135"/>
    </location>
    <ligand>
        <name>Fe cation</name>
        <dbReference type="ChEBI" id="CHEBI:24875"/>
        <note>catalytic</note>
    </ligand>
</feature>
<keyword evidence="5" id="KW-0560">Oxidoreductase</keyword>
<evidence type="ECO:0000313" key="18">
    <source>
        <dbReference type="Proteomes" id="UP000071778"/>
    </source>
</evidence>
<accession>A0A127QFW9</accession>
<evidence type="ECO:0000256" key="12">
    <source>
        <dbReference type="ARBA" id="ARBA00080712"/>
    </source>
</evidence>
<sequence>MNLDLFDTLEPSDNRQQQLAQDAFVLRGFAIPYVPELLPALAAIQQAAPFRHLVTPGGLRMSVALTNCGRLGWTSDRHGYRYTATDPDSGRPWPAMPAVFLRLAQAAAAQAGFDAFMPDACLVNRYEPGTKLSLHQDKDEQDYNAPIVSVSLGIPALFQFGGHARSDKTERVPLFHGDVVVWGGVDRLRYHGVLPLKEGQHPLLGRQRINFTFRKAG</sequence>
<evidence type="ECO:0000256" key="13">
    <source>
        <dbReference type="ARBA" id="ARBA00082512"/>
    </source>
</evidence>
<name>A0A127QFW9_9BURK</name>
<comment type="function">
    <text evidence="9">Dioxygenase that repairs alkylated DNA and RNA containing 3-methylcytosine or 1-methyladenine by oxidative demethylation. Has highest activity towards 3-methylcytosine. Has lower activity towards alkylated DNA containing ethenoadenine, and no detectable activity towards 1-methylguanine or 3-methylthymine. Accepts double-stranded and single-stranded substrates. Requires molecular oxygen, alpha-ketoglutarate and iron. Provides extensive resistance to alkylating agents such as MMS and DMS (SN2 agents), but not to MMNG and MNU (SN1 agents).</text>
</comment>
<feature type="domain" description="Fe2OG dioxygenase" evidence="16">
    <location>
        <begin position="117"/>
        <end position="217"/>
    </location>
</feature>
<dbReference type="PATRIC" id="fig|279058.18.peg.1156"/>
<feature type="binding site" evidence="14">
    <location>
        <begin position="208"/>
        <end position="214"/>
    </location>
    <ligand>
        <name>2-oxoglutarate</name>
        <dbReference type="ChEBI" id="CHEBI:16810"/>
    </ligand>
</feature>
<evidence type="ECO:0000256" key="15">
    <source>
        <dbReference type="PIRSR" id="PIRSR604574-2"/>
    </source>
</evidence>
<dbReference type="Proteomes" id="UP000071778">
    <property type="component" value="Chromosome"/>
</dbReference>